<dbReference type="Proteomes" id="UP001347796">
    <property type="component" value="Unassembled WGS sequence"/>
</dbReference>
<evidence type="ECO:0008006" key="4">
    <source>
        <dbReference type="Google" id="ProtNLM"/>
    </source>
</evidence>
<keyword evidence="3" id="KW-1185">Reference proteome</keyword>
<keyword evidence="1" id="KW-0732">Signal</keyword>
<organism evidence="2 3">
    <name type="scientific">Patella caerulea</name>
    <name type="common">Rayed Mediterranean limpet</name>
    <dbReference type="NCBI Taxonomy" id="87958"/>
    <lineage>
        <taxon>Eukaryota</taxon>
        <taxon>Metazoa</taxon>
        <taxon>Spiralia</taxon>
        <taxon>Lophotrochozoa</taxon>
        <taxon>Mollusca</taxon>
        <taxon>Gastropoda</taxon>
        <taxon>Patellogastropoda</taxon>
        <taxon>Patelloidea</taxon>
        <taxon>Patellidae</taxon>
        <taxon>Patella</taxon>
    </lineage>
</organism>
<protein>
    <recommendedName>
        <fullName evidence="4">DUF19 domain-containing protein</fullName>
    </recommendedName>
</protein>
<dbReference type="PROSITE" id="PS51257">
    <property type="entry name" value="PROKAR_LIPOPROTEIN"/>
    <property type="match status" value="1"/>
</dbReference>
<dbReference type="EMBL" id="JAZGQO010000009">
    <property type="protein sequence ID" value="KAK6177864.1"/>
    <property type="molecule type" value="Genomic_DNA"/>
</dbReference>
<evidence type="ECO:0000313" key="2">
    <source>
        <dbReference type="EMBL" id="KAK6177864.1"/>
    </source>
</evidence>
<proteinExistence type="predicted"/>
<evidence type="ECO:0000313" key="3">
    <source>
        <dbReference type="Proteomes" id="UP001347796"/>
    </source>
</evidence>
<comment type="caution">
    <text evidence="2">The sequence shown here is derived from an EMBL/GenBank/DDBJ whole genome shotgun (WGS) entry which is preliminary data.</text>
</comment>
<gene>
    <name evidence="2" type="ORF">SNE40_012742</name>
</gene>
<sequence length="206" mass="23112">MEMKTCILLTAVVSCIILKTESTILDTMVKRYYHCDEAEIFRCLSPVADFENPFDSQLAKFDSEEDLHKMCGVVNEVKSCIGEKLRQCYNTRAKLSVDTIENILGYLCGNGKAVFLSEAKCWESEEFLEGMKVCEAVTSNVISNAKDINVKCDALFDLSECLAKMTTDVCNYKAGKFMYEMISAGLVPSKRFLRCGLGFRLGCKFP</sequence>
<feature type="chain" id="PRO_5042820548" description="DUF19 domain-containing protein" evidence="1">
    <location>
        <begin position="23"/>
        <end position="206"/>
    </location>
</feature>
<evidence type="ECO:0000256" key="1">
    <source>
        <dbReference type="SAM" id="SignalP"/>
    </source>
</evidence>
<name>A0AAN8JLK6_PATCE</name>
<accession>A0AAN8JLK6</accession>
<feature type="signal peptide" evidence="1">
    <location>
        <begin position="1"/>
        <end position="22"/>
    </location>
</feature>
<dbReference type="AlphaFoldDB" id="A0AAN8JLK6"/>
<reference evidence="2 3" key="1">
    <citation type="submission" date="2024-01" db="EMBL/GenBank/DDBJ databases">
        <title>The genome of the rayed Mediterranean limpet Patella caerulea (Linnaeus, 1758).</title>
        <authorList>
            <person name="Anh-Thu Weber A."/>
            <person name="Halstead-Nussloch G."/>
        </authorList>
    </citation>
    <scope>NUCLEOTIDE SEQUENCE [LARGE SCALE GENOMIC DNA]</scope>
    <source>
        <strain evidence="2">AATW-2023a</strain>
        <tissue evidence="2">Whole specimen</tissue>
    </source>
</reference>